<proteinExistence type="predicted"/>
<gene>
    <name evidence="2" type="ORF">C6P45_003792</name>
</gene>
<reference evidence="2 3" key="1">
    <citation type="submission" date="2020-11" db="EMBL/GenBank/DDBJ databases">
        <title>Kefir isolates.</title>
        <authorList>
            <person name="Marcisauskas S."/>
            <person name="Kim Y."/>
            <person name="Blasche S."/>
        </authorList>
    </citation>
    <scope>NUCLEOTIDE SEQUENCE [LARGE SCALE GENOMIC DNA]</scope>
    <source>
        <strain evidence="2 3">OG2</strain>
    </source>
</reference>
<feature type="transmembrane region" description="Helical" evidence="1">
    <location>
        <begin position="6"/>
        <end position="24"/>
    </location>
</feature>
<dbReference type="Proteomes" id="UP000750334">
    <property type="component" value="Unassembled WGS sequence"/>
</dbReference>
<keyword evidence="1" id="KW-0472">Membrane</keyword>
<evidence type="ECO:0000313" key="3">
    <source>
        <dbReference type="Proteomes" id="UP000750334"/>
    </source>
</evidence>
<dbReference type="AlphaFoldDB" id="A0A9P7BC33"/>
<sequence length="571" mass="64455">MSFKSIFEILVTAFLLIWGFNFLLTKFIIDNKRDLSDVALNEQANITSVRKNNETALYRNFLVPIGFPLTTGLGLSLGYKIRNGNFMDVWKAIMDVTLEKKNFVKFNGEKYTLPQLNGMANHIIKTVYEKYDVKQIGVNISTSSHQGFVISIASMIHSVRHPKGNGLLHYLTTVPRQRMEDIDVLVIDSWQSFRMLNNSENWYKLIIVCDDTTSVLRPDNLDHLDNVKTWNEIIAGYSSESQFIYEPPTDNSDELKLLFNITTSTNFTTSFNQLNLVSSISAFIKTFPLHHELSSEDTITQIADPFAVTKTNLQMWTKLLAVLLHGGSAQLLTEGNLSLDDIKDTTLLMANPSSISILTKTMKSAYISEGLFDSIKQSIATSLLSEGIMTKLAKFNIPQISKLRAIYLIEELSNESQILSFNEKIPKRSLCKQINAKFTSTKLNYFRAIFGSRLIVELYCPYIIMGPISQTNFFDYRIFSKVVDNNVTCVGSMTTTLEAKMVVTENNTDLNIEKRQGMLCVRGFTIGRPISEERLLLASKLSNDFAGGEGWIPLVGVFGLWGQDGCLYIYN</sequence>
<dbReference type="OrthoDB" id="4138492at2759"/>
<organism evidence="2 3">
    <name type="scientific">Maudiozyma exigua</name>
    <name type="common">Yeast</name>
    <name type="synonym">Kazachstania exigua</name>
    <dbReference type="NCBI Taxonomy" id="34358"/>
    <lineage>
        <taxon>Eukaryota</taxon>
        <taxon>Fungi</taxon>
        <taxon>Dikarya</taxon>
        <taxon>Ascomycota</taxon>
        <taxon>Saccharomycotina</taxon>
        <taxon>Saccharomycetes</taxon>
        <taxon>Saccharomycetales</taxon>
        <taxon>Saccharomycetaceae</taxon>
        <taxon>Maudiozyma</taxon>
    </lineage>
</organism>
<name>A0A9P7BC33_MAUEX</name>
<accession>A0A9P7BC33</accession>
<evidence type="ECO:0000256" key="1">
    <source>
        <dbReference type="SAM" id="Phobius"/>
    </source>
</evidence>
<keyword evidence="3" id="KW-1185">Reference proteome</keyword>
<keyword evidence="1" id="KW-0812">Transmembrane</keyword>
<protein>
    <submittedName>
        <fullName evidence="2">Uncharacterized protein</fullName>
    </submittedName>
</protein>
<comment type="caution">
    <text evidence="2">The sequence shown here is derived from an EMBL/GenBank/DDBJ whole genome shotgun (WGS) entry which is preliminary data.</text>
</comment>
<dbReference type="EMBL" id="PUHR01000041">
    <property type="protein sequence ID" value="KAG0669439.1"/>
    <property type="molecule type" value="Genomic_DNA"/>
</dbReference>
<evidence type="ECO:0000313" key="2">
    <source>
        <dbReference type="EMBL" id="KAG0669439.1"/>
    </source>
</evidence>
<keyword evidence="1" id="KW-1133">Transmembrane helix</keyword>
<feature type="transmembrane region" description="Helical" evidence="1">
    <location>
        <begin position="61"/>
        <end position="79"/>
    </location>
</feature>